<dbReference type="Pfam" id="PF08240">
    <property type="entry name" value="ADH_N"/>
    <property type="match status" value="1"/>
</dbReference>
<keyword evidence="1" id="KW-0521">NADP</keyword>
<dbReference type="OrthoDB" id="3727682at2"/>
<dbReference type="Gene3D" id="3.90.180.10">
    <property type="entry name" value="Medium-chain alcohol dehydrogenases, catalytic domain"/>
    <property type="match status" value="1"/>
</dbReference>
<dbReference type="GO" id="GO:0016491">
    <property type="term" value="F:oxidoreductase activity"/>
    <property type="evidence" value="ECO:0007669"/>
    <property type="project" value="InterPro"/>
</dbReference>
<reference evidence="4" key="1">
    <citation type="submission" date="2015-07" db="EMBL/GenBank/DDBJ databases">
        <title>Draft genome sequence of Streptomyces sp. CMAA 1322, a bacterium isolated from Caatinga biome, from dry forest semiarid of Brazil.</title>
        <authorList>
            <person name="Santos S.N."/>
            <person name="Gacesa R."/>
            <person name="Taketani R.G."/>
            <person name="Long P.F."/>
            <person name="Melo I.S."/>
        </authorList>
    </citation>
    <scope>NUCLEOTIDE SEQUENCE [LARGE SCALE GENOMIC DNA]</scope>
    <source>
        <strain evidence="4">CMAA 1322</strain>
    </source>
</reference>
<dbReference type="SUPFAM" id="SSF51735">
    <property type="entry name" value="NAD(P)-binding Rossmann-fold domains"/>
    <property type="match status" value="1"/>
</dbReference>
<dbReference type="InterPro" id="IPR011032">
    <property type="entry name" value="GroES-like_sf"/>
</dbReference>
<proteinExistence type="predicted"/>
<dbReference type="RefSeq" id="WP_049715982.1">
    <property type="nucleotide sequence ID" value="NZ_LFXA01000006.1"/>
</dbReference>
<comment type="caution">
    <text evidence="3">The sequence shown here is derived from an EMBL/GenBank/DDBJ whole genome shotgun (WGS) entry which is preliminary data.</text>
</comment>
<dbReference type="PANTHER" id="PTHR44154:SF1">
    <property type="entry name" value="QUINONE OXIDOREDUCTASE"/>
    <property type="match status" value="1"/>
</dbReference>
<dbReference type="SMART" id="SM00829">
    <property type="entry name" value="PKS_ER"/>
    <property type="match status" value="1"/>
</dbReference>
<dbReference type="Proteomes" id="UP000037288">
    <property type="component" value="Unassembled WGS sequence"/>
</dbReference>
<dbReference type="CDD" id="cd05289">
    <property type="entry name" value="MDR_like_2"/>
    <property type="match status" value="1"/>
</dbReference>
<name>A0A0K9XID0_9ACTN</name>
<dbReference type="PANTHER" id="PTHR44154">
    <property type="entry name" value="QUINONE OXIDOREDUCTASE"/>
    <property type="match status" value="1"/>
</dbReference>
<dbReference type="SUPFAM" id="SSF50129">
    <property type="entry name" value="GroES-like"/>
    <property type="match status" value="1"/>
</dbReference>
<dbReference type="STRING" id="1678637.AC230_11195"/>
<keyword evidence="4" id="KW-1185">Reference proteome</keyword>
<dbReference type="Pfam" id="PF13602">
    <property type="entry name" value="ADH_zinc_N_2"/>
    <property type="match status" value="1"/>
</dbReference>
<protein>
    <submittedName>
        <fullName evidence="3">Alcohol dehydrogenase</fullName>
    </submittedName>
</protein>
<dbReference type="InterPro" id="IPR051603">
    <property type="entry name" value="Zinc-ADH_QOR/CCCR"/>
</dbReference>
<accession>A0A0K9XID0</accession>
<dbReference type="InterPro" id="IPR013154">
    <property type="entry name" value="ADH-like_N"/>
</dbReference>
<sequence>MSRAVRFHEFGGPEVLRVEDVEEPQAGPGQVRVRVRAAGVQPYDCAVRAGWTPPGVSGPLPRIPGNEFAGVIDQVGPGVTEWAPGDEVLGFGQLGAYAELIVSPAGQVTRKPATMPWEVAGGFTAGTQTAHIALEVLAPREGEVLLVHGAAGAVGGAAVQLARAAGALVIGTAREANHAYLRSLGALPVAYGEGLVERIRELAPRGVDCVLDGAGGEAFDLSLGLVADRSRMLTLVEHGRAAGAGVRTNPPARSAARLAGLAERYARGELTWHVRAVHPLDRAADAQRDVESGHGRGKVVLLVD</sequence>
<dbReference type="EMBL" id="LFXA01000006">
    <property type="protein sequence ID" value="KNB52422.1"/>
    <property type="molecule type" value="Genomic_DNA"/>
</dbReference>
<dbReference type="PATRIC" id="fig|1678637.3.peg.2425"/>
<evidence type="ECO:0000259" key="2">
    <source>
        <dbReference type="SMART" id="SM00829"/>
    </source>
</evidence>
<dbReference type="AlphaFoldDB" id="A0A0K9XID0"/>
<dbReference type="Gene3D" id="3.40.50.720">
    <property type="entry name" value="NAD(P)-binding Rossmann-like Domain"/>
    <property type="match status" value="1"/>
</dbReference>
<organism evidence="3 4">
    <name type="scientific">Streptomyces caatingaensis</name>
    <dbReference type="NCBI Taxonomy" id="1678637"/>
    <lineage>
        <taxon>Bacteria</taxon>
        <taxon>Bacillati</taxon>
        <taxon>Actinomycetota</taxon>
        <taxon>Actinomycetes</taxon>
        <taxon>Kitasatosporales</taxon>
        <taxon>Streptomycetaceae</taxon>
        <taxon>Streptomyces</taxon>
    </lineage>
</organism>
<evidence type="ECO:0000256" key="1">
    <source>
        <dbReference type="ARBA" id="ARBA00022857"/>
    </source>
</evidence>
<gene>
    <name evidence="3" type="ORF">AC230_11195</name>
</gene>
<feature type="domain" description="Enoyl reductase (ER)" evidence="2">
    <location>
        <begin position="11"/>
        <end position="301"/>
    </location>
</feature>
<evidence type="ECO:0000313" key="4">
    <source>
        <dbReference type="Proteomes" id="UP000037288"/>
    </source>
</evidence>
<dbReference type="InterPro" id="IPR020843">
    <property type="entry name" value="ER"/>
</dbReference>
<dbReference type="InterPro" id="IPR036291">
    <property type="entry name" value="NAD(P)-bd_dom_sf"/>
</dbReference>
<evidence type="ECO:0000313" key="3">
    <source>
        <dbReference type="EMBL" id="KNB52422.1"/>
    </source>
</evidence>